<dbReference type="EMBL" id="JBHTAX010000001">
    <property type="protein sequence ID" value="MFC7189727.1"/>
    <property type="molecule type" value="Genomic_DNA"/>
</dbReference>
<reference evidence="1 2" key="1">
    <citation type="journal article" date="2019" name="Int. J. Syst. Evol. Microbiol.">
        <title>The Global Catalogue of Microorganisms (GCM) 10K type strain sequencing project: providing services to taxonomists for standard genome sequencing and annotation.</title>
        <authorList>
            <consortium name="The Broad Institute Genomics Platform"/>
            <consortium name="The Broad Institute Genome Sequencing Center for Infectious Disease"/>
            <person name="Wu L."/>
            <person name="Ma J."/>
        </authorList>
    </citation>
    <scope>NUCLEOTIDE SEQUENCE [LARGE SCALE GENOMIC DNA]</scope>
    <source>
        <strain evidence="1 2">RDMS1</strain>
    </source>
</reference>
<comment type="caution">
    <text evidence="1">The sequence shown here is derived from an EMBL/GenBank/DDBJ whole genome shotgun (WGS) entry which is preliminary data.</text>
</comment>
<name>A0ABD5YLF7_9EURY</name>
<dbReference type="Proteomes" id="UP001596417">
    <property type="component" value="Unassembled WGS sequence"/>
</dbReference>
<gene>
    <name evidence="1" type="ORF">ACFQL7_07555</name>
</gene>
<sequence length="82" mass="9472">MDTATQNAAFVEQRWIEFNDARISSMVSVMLYVWPLLVSTRTLDLVDWVVRAGWTGVGGDDSPRILHRVCGYFWEDDRQYAS</sequence>
<dbReference type="GeneID" id="76199283"/>
<proteinExistence type="predicted"/>
<dbReference type="AlphaFoldDB" id="A0ABD5YLF7"/>
<evidence type="ECO:0000313" key="2">
    <source>
        <dbReference type="Proteomes" id="UP001596417"/>
    </source>
</evidence>
<evidence type="ECO:0008006" key="3">
    <source>
        <dbReference type="Google" id="ProtNLM"/>
    </source>
</evidence>
<organism evidence="1 2">
    <name type="scientific">Halocatena marina</name>
    <dbReference type="NCBI Taxonomy" id="2934937"/>
    <lineage>
        <taxon>Archaea</taxon>
        <taxon>Methanobacteriati</taxon>
        <taxon>Methanobacteriota</taxon>
        <taxon>Stenosarchaea group</taxon>
        <taxon>Halobacteria</taxon>
        <taxon>Halobacteriales</taxon>
        <taxon>Natronomonadaceae</taxon>
        <taxon>Halocatena</taxon>
    </lineage>
</organism>
<accession>A0ABD5YLF7</accession>
<keyword evidence="2" id="KW-1185">Reference proteome</keyword>
<dbReference type="RefSeq" id="WP_248905906.1">
    <property type="nucleotide sequence ID" value="NZ_CP109979.1"/>
</dbReference>
<protein>
    <recommendedName>
        <fullName evidence="3">Transposase</fullName>
    </recommendedName>
</protein>
<evidence type="ECO:0000313" key="1">
    <source>
        <dbReference type="EMBL" id="MFC7189727.1"/>
    </source>
</evidence>